<gene>
    <name evidence="1" type="ORF">ERUC_LOCUS52</name>
</gene>
<protein>
    <submittedName>
        <fullName evidence="1">Uncharacterized protein</fullName>
    </submittedName>
</protein>
<evidence type="ECO:0000313" key="1">
    <source>
        <dbReference type="EMBL" id="CAH8281618.1"/>
    </source>
</evidence>
<sequence>MKAASSAVFKKQIHNEEEEEEEVCNVFDGEITYVKRGNRENLHDNIYVYIP</sequence>
<comment type="caution">
    <text evidence="1">The sequence shown here is derived from an EMBL/GenBank/DDBJ whole genome shotgun (WGS) entry which is preliminary data.</text>
</comment>
<dbReference type="EMBL" id="CAKOAT010000001">
    <property type="protein sequence ID" value="CAH8281618.1"/>
    <property type="molecule type" value="Genomic_DNA"/>
</dbReference>
<dbReference type="AlphaFoldDB" id="A0ABC8IM44"/>
<proteinExistence type="predicted"/>
<reference evidence="1 2" key="1">
    <citation type="submission" date="2022-03" db="EMBL/GenBank/DDBJ databases">
        <authorList>
            <person name="Macdonald S."/>
            <person name="Ahmed S."/>
            <person name="Newling K."/>
        </authorList>
    </citation>
    <scope>NUCLEOTIDE SEQUENCE [LARGE SCALE GENOMIC DNA]</scope>
</reference>
<accession>A0ABC8IM44</accession>
<keyword evidence="2" id="KW-1185">Reference proteome</keyword>
<evidence type="ECO:0000313" key="2">
    <source>
        <dbReference type="Proteomes" id="UP001642260"/>
    </source>
</evidence>
<name>A0ABC8IM44_ERUVS</name>
<organism evidence="1 2">
    <name type="scientific">Eruca vesicaria subsp. sativa</name>
    <name type="common">Garden rocket</name>
    <name type="synonym">Eruca sativa</name>
    <dbReference type="NCBI Taxonomy" id="29727"/>
    <lineage>
        <taxon>Eukaryota</taxon>
        <taxon>Viridiplantae</taxon>
        <taxon>Streptophyta</taxon>
        <taxon>Embryophyta</taxon>
        <taxon>Tracheophyta</taxon>
        <taxon>Spermatophyta</taxon>
        <taxon>Magnoliopsida</taxon>
        <taxon>eudicotyledons</taxon>
        <taxon>Gunneridae</taxon>
        <taxon>Pentapetalae</taxon>
        <taxon>rosids</taxon>
        <taxon>malvids</taxon>
        <taxon>Brassicales</taxon>
        <taxon>Brassicaceae</taxon>
        <taxon>Brassiceae</taxon>
        <taxon>Eruca</taxon>
    </lineage>
</organism>
<dbReference type="Proteomes" id="UP001642260">
    <property type="component" value="Unassembled WGS sequence"/>
</dbReference>